<dbReference type="Gene3D" id="3.20.20.10">
    <property type="entry name" value="Alanine racemase"/>
    <property type="match status" value="1"/>
</dbReference>
<evidence type="ECO:0000256" key="7">
    <source>
        <dbReference type="ARBA" id="ARBA00049127"/>
    </source>
</evidence>
<dbReference type="GO" id="GO:0005737">
    <property type="term" value="C:cytoplasm"/>
    <property type="evidence" value="ECO:0007669"/>
    <property type="project" value="TreeGrafter"/>
</dbReference>
<dbReference type="InterPro" id="IPR029066">
    <property type="entry name" value="PLP-binding_barrel"/>
</dbReference>
<protein>
    <recommendedName>
        <fullName evidence="6">ornithine decarboxylase</fullName>
        <ecNumber evidence="6">4.1.1.17</ecNumber>
    </recommendedName>
</protein>
<dbReference type="InterPro" id="IPR022657">
    <property type="entry name" value="De-COase2_CS"/>
</dbReference>
<dbReference type="CDD" id="cd00622">
    <property type="entry name" value="PLPDE_III_ODC"/>
    <property type="match status" value="1"/>
</dbReference>
<evidence type="ECO:0000313" key="10">
    <source>
        <dbReference type="EMBL" id="QHT22046.1"/>
    </source>
</evidence>
<evidence type="ECO:0000256" key="2">
    <source>
        <dbReference type="ARBA" id="ARBA00008872"/>
    </source>
</evidence>
<dbReference type="PROSITE" id="PS00878">
    <property type="entry name" value="ODR_DC_2_1"/>
    <property type="match status" value="1"/>
</dbReference>
<name>A0A6C0DYS1_9ZZZZ</name>
<dbReference type="GO" id="GO:0033387">
    <property type="term" value="P:putrescine biosynthetic process from arginine, via ornithine"/>
    <property type="evidence" value="ECO:0007669"/>
    <property type="project" value="TreeGrafter"/>
</dbReference>
<reference evidence="10" key="1">
    <citation type="journal article" date="2020" name="Nature">
        <title>Giant virus diversity and host interactions through global metagenomics.</title>
        <authorList>
            <person name="Schulz F."/>
            <person name="Roux S."/>
            <person name="Paez-Espino D."/>
            <person name="Jungbluth S."/>
            <person name="Walsh D.A."/>
            <person name="Denef V.J."/>
            <person name="McMahon K.D."/>
            <person name="Konstantinidis K.T."/>
            <person name="Eloe-Fadrosh E.A."/>
            <person name="Kyrpides N.C."/>
            <person name="Woyke T."/>
        </authorList>
    </citation>
    <scope>NUCLEOTIDE SEQUENCE</scope>
    <source>
        <strain evidence="10">GVMAG-M-3300023179-103</strain>
    </source>
</reference>
<dbReference type="EMBL" id="MN739701">
    <property type="protein sequence ID" value="QHT22046.1"/>
    <property type="molecule type" value="Genomic_DNA"/>
</dbReference>
<dbReference type="InterPro" id="IPR000183">
    <property type="entry name" value="Orn/DAP/Arg_de-COase"/>
</dbReference>
<dbReference type="FunFam" id="3.20.20.10:FF:000005">
    <property type="entry name" value="Ornithine decarboxylase"/>
    <property type="match status" value="1"/>
</dbReference>
<dbReference type="EC" id="4.1.1.17" evidence="6"/>
<dbReference type="InterPro" id="IPR002433">
    <property type="entry name" value="Orn_de-COase"/>
</dbReference>
<sequence length="430" mass="48721">MLPKQINYITKQLREELTEVSDITGVDISNLTWMLTEYDIVRFDNDEFKTMKDIIPKIISDNNVNQSFSIIDIGAIIRQYKLWKKHLPNVSVFYAVKCNSDPVILRTLASLGVGFDVASTGEINMALETDTLKDKIIYANPCKRPEHISYARSQNINMMTFDNETELLKIANFHPCAELILRILVDDITNSKMKFGCKFGSSMEDVSRLLTFAKFHNLNIVGVSFHVGSSCNDSQSYYNSIERAKKVFDIAKEMGYTLSLLDIGGGFSGNNEDNLFVEMAEKINEALGTFFNDVENLKVIAEPGRFFATKSLTHIVRISGKKNVINKEDNKKIFHYYIDSSVYGMFNNLIFDKGIVKFELLNNYKNEETFVSVIFGETCDSMDKIIEGAELPELACGDYLYVENHGAYTLASSSSFNGFHVGKPLYVFTY</sequence>
<dbReference type="PRINTS" id="PR01179">
    <property type="entry name" value="ODADCRBXLASE"/>
</dbReference>
<comment type="cofactor">
    <cofactor evidence="1">
        <name>pyridoxal 5'-phosphate</name>
        <dbReference type="ChEBI" id="CHEBI:597326"/>
    </cofactor>
</comment>
<feature type="domain" description="Orn/DAP/Arg decarboxylase 2 N-terminal" evidence="9">
    <location>
        <begin position="74"/>
        <end position="308"/>
    </location>
</feature>
<evidence type="ECO:0000259" key="8">
    <source>
        <dbReference type="Pfam" id="PF00278"/>
    </source>
</evidence>
<dbReference type="PANTHER" id="PTHR11482">
    <property type="entry name" value="ARGININE/DIAMINOPIMELATE/ORNITHINE DECARBOXYLASE"/>
    <property type="match status" value="1"/>
</dbReference>
<keyword evidence="3" id="KW-0663">Pyridoxal phosphate</keyword>
<comment type="pathway">
    <text evidence="5">Amine and polyamine biosynthesis; putrescine biosynthesis via L-ornithine pathway; putrescine from L-ornithine: step 1/1.</text>
</comment>
<feature type="domain" description="Orn/DAP/Arg decarboxylase 2 C-terminal" evidence="8">
    <location>
        <begin position="323"/>
        <end position="406"/>
    </location>
</feature>
<evidence type="ECO:0000256" key="5">
    <source>
        <dbReference type="ARBA" id="ARBA00034115"/>
    </source>
</evidence>
<evidence type="ECO:0000256" key="4">
    <source>
        <dbReference type="ARBA" id="ARBA00023239"/>
    </source>
</evidence>
<dbReference type="InterPro" id="IPR022653">
    <property type="entry name" value="De-COase2_pyr-phos_BS"/>
</dbReference>
<dbReference type="InterPro" id="IPR022644">
    <property type="entry name" value="De-COase2_N"/>
</dbReference>
<dbReference type="SUPFAM" id="SSF50621">
    <property type="entry name" value="Alanine racemase C-terminal domain-like"/>
    <property type="match status" value="1"/>
</dbReference>
<dbReference type="Gene3D" id="2.40.37.10">
    <property type="entry name" value="Lyase, Ornithine Decarboxylase, Chain A, domain 1"/>
    <property type="match status" value="1"/>
</dbReference>
<evidence type="ECO:0000259" key="9">
    <source>
        <dbReference type="Pfam" id="PF02784"/>
    </source>
</evidence>
<evidence type="ECO:0000256" key="1">
    <source>
        <dbReference type="ARBA" id="ARBA00001933"/>
    </source>
</evidence>
<organism evidence="10">
    <name type="scientific">viral metagenome</name>
    <dbReference type="NCBI Taxonomy" id="1070528"/>
    <lineage>
        <taxon>unclassified sequences</taxon>
        <taxon>metagenomes</taxon>
        <taxon>organismal metagenomes</taxon>
    </lineage>
</organism>
<comment type="similarity">
    <text evidence="2">Belongs to the Orn/Lys/Arg decarboxylase class-II family.</text>
</comment>
<proteinExistence type="inferred from homology"/>
<evidence type="ECO:0000256" key="3">
    <source>
        <dbReference type="ARBA" id="ARBA00022898"/>
    </source>
</evidence>
<accession>A0A6C0DYS1</accession>
<comment type="catalytic activity">
    <reaction evidence="7">
        <text>L-ornithine + H(+) = putrescine + CO2</text>
        <dbReference type="Rhea" id="RHEA:22964"/>
        <dbReference type="ChEBI" id="CHEBI:15378"/>
        <dbReference type="ChEBI" id="CHEBI:16526"/>
        <dbReference type="ChEBI" id="CHEBI:46911"/>
        <dbReference type="ChEBI" id="CHEBI:326268"/>
        <dbReference type="EC" id="4.1.1.17"/>
    </reaction>
</comment>
<dbReference type="Pfam" id="PF00278">
    <property type="entry name" value="Orn_DAP_Arg_deC"/>
    <property type="match status" value="1"/>
</dbReference>
<dbReference type="PRINTS" id="PR01182">
    <property type="entry name" value="ORNDCRBXLASE"/>
</dbReference>
<dbReference type="SUPFAM" id="SSF51419">
    <property type="entry name" value="PLP-binding barrel"/>
    <property type="match status" value="1"/>
</dbReference>
<evidence type="ECO:0000256" key="6">
    <source>
        <dbReference type="ARBA" id="ARBA00034138"/>
    </source>
</evidence>
<dbReference type="InterPro" id="IPR022643">
    <property type="entry name" value="De-COase2_C"/>
</dbReference>
<dbReference type="PANTHER" id="PTHR11482:SF6">
    <property type="entry name" value="ORNITHINE DECARBOXYLASE 1-RELATED"/>
    <property type="match status" value="1"/>
</dbReference>
<keyword evidence="4" id="KW-0456">Lyase</keyword>
<dbReference type="PROSITE" id="PS00879">
    <property type="entry name" value="ODR_DC_2_2"/>
    <property type="match status" value="1"/>
</dbReference>
<dbReference type="AlphaFoldDB" id="A0A6C0DYS1"/>
<dbReference type="Pfam" id="PF02784">
    <property type="entry name" value="Orn_Arg_deC_N"/>
    <property type="match status" value="1"/>
</dbReference>
<dbReference type="InterPro" id="IPR009006">
    <property type="entry name" value="Ala_racemase/Decarboxylase_C"/>
</dbReference>
<dbReference type="GO" id="GO:0004586">
    <property type="term" value="F:ornithine decarboxylase activity"/>
    <property type="evidence" value="ECO:0007669"/>
    <property type="project" value="UniProtKB-EC"/>
</dbReference>